<dbReference type="InterPro" id="IPR000055">
    <property type="entry name" value="Restrct_endonuc_typeI_TRD"/>
</dbReference>
<dbReference type="InterPro" id="IPR044946">
    <property type="entry name" value="Restrct_endonuc_typeI_TRD_sf"/>
</dbReference>
<keyword evidence="5" id="KW-0255">Endonuclease</keyword>
<dbReference type="InterPro" id="IPR052021">
    <property type="entry name" value="Type-I_RS_S_subunit"/>
</dbReference>
<evidence type="ECO:0000313" key="6">
    <source>
        <dbReference type="Proteomes" id="UP000447574"/>
    </source>
</evidence>
<dbReference type="CDD" id="cd17260">
    <property type="entry name" value="RMtype1_S_EcoEI-TRD1-CR1_like"/>
    <property type="match status" value="1"/>
</dbReference>
<dbReference type="Pfam" id="PF01420">
    <property type="entry name" value="Methylase_S"/>
    <property type="match status" value="1"/>
</dbReference>
<dbReference type="GO" id="GO:0009307">
    <property type="term" value="P:DNA restriction-modification system"/>
    <property type="evidence" value="ECO:0007669"/>
    <property type="project" value="UniProtKB-KW"/>
</dbReference>
<name>A0A7X1WUG2_9PSED</name>
<protein>
    <submittedName>
        <fullName evidence="5">Restriction endonuclease subunit S</fullName>
    </submittedName>
</protein>
<organism evidence="5 6">
    <name type="scientific">Pseudomonas helleri</name>
    <dbReference type="NCBI Taxonomy" id="1608996"/>
    <lineage>
        <taxon>Bacteria</taxon>
        <taxon>Pseudomonadati</taxon>
        <taxon>Pseudomonadota</taxon>
        <taxon>Gammaproteobacteria</taxon>
        <taxon>Pseudomonadales</taxon>
        <taxon>Pseudomonadaceae</taxon>
        <taxon>Pseudomonas</taxon>
    </lineage>
</organism>
<feature type="domain" description="Type I restriction modification DNA specificity" evidence="4">
    <location>
        <begin position="45"/>
        <end position="198"/>
    </location>
</feature>
<dbReference type="EMBL" id="WIWF01000033">
    <property type="protein sequence ID" value="MQT74794.1"/>
    <property type="molecule type" value="Genomic_DNA"/>
</dbReference>
<dbReference type="SUPFAM" id="SSF116734">
    <property type="entry name" value="DNA methylase specificity domain"/>
    <property type="match status" value="2"/>
</dbReference>
<evidence type="ECO:0000259" key="4">
    <source>
        <dbReference type="Pfam" id="PF01420"/>
    </source>
</evidence>
<comment type="similarity">
    <text evidence="1">Belongs to the type-I restriction system S methylase family.</text>
</comment>
<keyword evidence="3" id="KW-0238">DNA-binding</keyword>
<dbReference type="AlphaFoldDB" id="A0A7X1WUG2"/>
<proteinExistence type="inferred from homology"/>
<dbReference type="PANTHER" id="PTHR30408">
    <property type="entry name" value="TYPE-1 RESTRICTION ENZYME ECOKI SPECIFICITY PROTEIN"/>
    <property type="match status" value="1"/>
</dbReference>
<keyword evidence="2" id="KW-0680">Restriction system</keyword>
<evidence type="ECO:0000256" key="3">
    <source>
        <dbReference type="ARBA" id="ARBA00023125"/>
    </source>
</evidence>
<sequence>MSAELRKRWAQAGGTFPENWKVVPLETLLRDSKGIAVGVMYPGPNTPGGVPLIKVGDVNGGLVSLRPSYCISAEVNAEYKRTQLAGDELLITLVGNPGECVVVKKHMAGWNAARAIAVIRLEDPSLRVYLKTVLESTACRHLIDAVLNTTVQKTLNLKDIRLLPIPMPPKQVIQAISGFSNALNDRIALLRETNATLEAIAQALFKSWFIDFDPVRAKAEGIYPEGMDAATASLFPDSFEESELGLVPMGWRILPLEDAYEINPPRKLKKGEVAPYLDMASVGTQGHVVSGVVEREMGSGTKFINGDTLLARITPCLENGKSAFVDFLPVDQTGWGSTEFVVLRPRAPLPPYHGYLLARHSAFREHAIQSMSGTSGRQRVQNDVLGRYSVVVPSDEIAEAFGDVVGRAQQKIAANQEQAKTLTHLRDTLLPRLISGQLRLPETDTSIEDMLSEAV</sequence>
<keyword evidence="5" id="KW-0540">Nuclease</keyword>
<dbReference type="GO" id="GO:0004519">
    <property type="term" value="F:endonuclease activity"/>
    <property type="evidence" value="ECO:0007669"/>
    <property type="project" value="UniProtKB-KW"/>
</dbReference>
<dbReference type="PANTHER" id="PTHR30408:SF13">
    <property type="entry name" value="TYPE I RESTRICTION ENZYME HINDI SPECIFICITY SUBUNIT"/>
    <property type="match status" value="1"/>
</dbReference>
<comment type="caution">
    <text evidence="5">The sequence shown here is derived from an EMBL/GenBank/DDBJ whole genome shotgun (WGS) entry which is preliminary data.</text>
</comment>
<gene>
    <name evidence="5" type="ORF">GHO37_10815</name>
</gene>
<keyword evidence="5" id="KW-0378">Hydrolase</keyword>
<evidence type="ECO:0000256" key="1">
    <source>
        <dbReference type="ARBA" id="ARBA00010923"/>
    </source>
</evidence>
<dbReference type="Gene3D" id="3.90.220.20">
    <property type="entry name" value="DNA methylase specificity domains"/>
    <property type="match status" value="2"/>
</dbReference>
<evidence type="ECO:0000313" key="5">
    <source>
        <dbReference type="EMBL" id="MQT74794.1"/>
    </source>
</evidence>
<dbReference type="RefSeq" id="WP_153438222.1">
    <property type="nucleotide sequence ID" value="NZ_WIWF01000033.1"/>
</dbReference>
<accession>A0A7X1WUG2</accession>
<dbReference type="Proteomes" id="UP000447574">
    <property type="component" value="Unassembled WGS sequence"/>
</dbReference>
<dbReference type="GO" id="GO:0003677">
    <property type="term" value="F:DNA binding"/>
    <property type="evidence" value="ECO:0007669"/>
    <property type="project" value="UniProtKB-KW"/>
</dbReference>
<reference evidence="5 6" key="1">
    <citation type="submission" date="2019-10" db="EMBL/GenBank/DDBJ databases">
        <title>Evaluation of single-gene subtyping targets for Pseudomonas.</title>
        <authorList>
            <person name="Reichler S.J."/>
            <person name="Orsi R.H."/>
            <person name="Wiedmann M."/>
            <person name="Martin N.H."/>
            <person name="Murphy S.I."/>
        </authorList>
    </citation>
    <scope>NUCLEOTIDE SEQUENCE [LARGE SCALE GENOMIC DNA]</scope>
    <source>
        <strain evidence="5 6">FSL R10-2932</strain>
    </source>
</reference>
<dbReference type="CDD" id="cd17256">
    <property type="entry name" value="RMtype1_S_EcoJA65PI-TRD1-CR1_like"/>
    <property type="match status" value="1"/>
</dbReference>
<evidence type="ECO:0000256" key="2">
    <source>
        <dbReference type="ARBA" id="ARBA00022747"/>
    </source>
</evidence>